<dbReference type="InterPro" id="IPR036390">
    <property type="entry name" value="WH_DNA-bd_sf"/>
</dbReference>
<dbReference type="KEGG" id="lse:F1C12_18245"/>
<dbReference type="Gene3D" id="1.10.10.10">
    <property type="entry name" value="Winged helix-like DNA-binding domain superfamily/Winged helix DNA-binding domain"/>
    <property type="match status" value="1"/>
</dbReference>
<name>A0A7G6YEE8_9MICO</name>
<accession>A0A7G6YEE8</accession>
<evidence type="ECO:0000259" key="1">
    <source>
        <dbReference type="PROSITE" id="PS50987"/>
    </source>
</evidence>
<protein>
    <submittedName>
        <fullName evidence="2">Helix-turn-helix transcriptional regulator</fullName>
    </submittedName>
</protein>
<feature type="domain" description="HTH arsR-type" evidence="1">
    <location>
        <begin position="1"/>
        <end position="91"/>
    </location>
</feature>
<reference evidence="3" key="1">
    <citation type="submission" date="2019-09" db="EMBL/GenBank/DDBJ databases">
        <title>Antimicrobial potential of Antarctic Bacteria.</title>
        <authorList>
            <person name="Benaud N."/>
            <person name="Edwards R.J."/>
            <person name="Ferrari B.C."/>
        </authorList>
    </citation>
    <scope>NUCLEOTIDE SEQUENCE [LARGE SCALE GENOMIC DNA]</scope>
    <source>
        <strain evidence="3">INR9</strain>
    </source>
</reference>
<gene>
    <name evidence="2" type="ORF">F1C12_18245</name>
</gene>
<dbReference type="PRINTS" id="PR00778">
    <property type="entry name" value="HTHARSR"/>
</dbReference>
<organism evidence="2 3">
    <name type="scientific">Leifsonia shinshuensis</name>
    <dbReference type="NCBI Taxonomy" id="150026"/>
    <lineage>
        <taxon>Bacteria</taxon>
        <taxon>Bacillati</taxon>
        <taxon>Actinomycetota</taxon>
        <taxon>Actinomycetes</taxon>
        <taxon>Micrococcales</taxon>
        <taxon>Microbacteriaceae</taxon>
        <taxon>Leifsonia</taxon>
    </lineage>
</organism>
<dbReference type="AlphaFoldDB" id="A0A7G6YEE8"/>
<dbReference type="EMBL" id="CP043641">
    <property type="protein sequence ID" value="QNE36863.1"/>
    <property type="molecule type" value="Genomic_DNA"/>
</dbReference>
<dbReference type="PANTHER" id="PTHR38600:SF2">
    <property type="entry name" value="SLL0088 PROTEIN"/>
    <property type="match status" value="1"/>
</dbReference>
<proteinExistence type="predicted"/>
<dbReference type="SMART" id="SM00418">
    <property type="entry name" value="HTH_ARSR"/>
    <property type="match status" value="1"/>
</dbReference>
<evidence type="ECO:0000313" key="2">
    <source>
        <dbReference type="EMBL" id="QNE36863.1"/>
    </source>
</evidence>
<evidence type="ECO:0000313" key="3">
    <source>
        <dbReference type="Proteomes" id="UP000515511"/>
    </source>
</evidence>
<dbReference type="NCBIfam" id="NF033788">
    <property type="entry name" value="HTH_metalloreg"/>
    <property type="match status" value="1"/>
</dbReference>
<dbReference type="SUPFAM" id="SSF46785">
    <property type="entry name" value="Winged helix' DNA-binding domain"/>
    <property type="match status" value="1"/>
</dbReference>
<dbReference type="Proteomes" id="UP000515511">
    <property type="component" value="Chromosome"/>
</dbReference>
<dbReference type="PROSITE" id="PS50987">
    <property type="entry name" value="HTH_ARSR_2"/>
    <property type="match status" value="1"/>
</dbReference>
<sequence length="112" mass="12624">MVKYLDGVFHALADPSRRLMLERLGRGPATVSELARPLPMSLPAVVQHLEVLQSSGLVQTRKTGRVRMCRLNRDALDEAESWFAAQRQQWEKRLDSLGEYLDSSGDEGENSK</sequence>
<dbReference type="RefSeq" id="WP_185276290.1">
    <property type="nucleotide sequence ID" value="NZ_CP043641.1"/>
</dbReference>
<dbReference type="InterPro" id="IPR001845">
    <property type="entry name" value="HTH_ArsR_DNA-bd_dom"/>
</dbReference>
<dbReference type="Pfam" id="PF12840">
    <property type="entry name" value="HTH_20"/>
    <property type="match status" value="1"/>
</dbReference>
<dbReference type="GO" id="GO:0003700">
    <property type="term" value="F:DNA-binding transcription factor activity"/>
    <property type="evidence" value="ECO:0007669"/>
    <property type="project" value="InterPro"/>
</dbReference>
<dbReference type="PANTHER" id="PTHR38600">
    <property type="entry name" value="TRANSCRIPTIONAL REGULATORY PROTEIN"/>
    <property type="match status" value="1"/>
</dbReference>
<dbReference type="InterPro" id="IPR011991">
    <property type="entry name" value="ArsR-like_HTH"/>
</dbReference>
<dbReference type="InterPro" id="IPR036388">
    <property type="entry name" value="WH-like_DNA-bd_sf"/>
</dbReference>
<dbReference type="CDD" id="cd00090">
    <property type="entry name" value="HTH_ARSR"/>
    <property type="match status" value="1"/>
</dbReference>